<dbReference type="SMART" id="SM00382">
    <property type="entry name" value="AAA"/>
    <property type="match status" value="1"/>
</dbReference>
<feature type="non-terminal residue" evidence="2">
    <location>
        <position position="1"/>
    </location>
</feature>
<sequence length="151" mass="16646">HNVLITGPTGIGKTWLACALGQQACREGWTVLSLRLPRLLQECPLAQGDGRYVKLMTALAKTDVLMLDDWGLAPLSDDHRRDLLALLEDRHDCRATLVTSQLPVEHWHAAIGEPTLADAILDRLVHNAYKIAFKGDSMRKRQAPLAKAPPA</sequence>
<dbReference type="InterPro" id="IPR027417">
    <property type="entry name" value="P-loop_NTPase"/>
</dbReference>
<reference evidence="2" key="1">
    <citation type="submission" date="2019-03" db="EMBL/GenBank/DDBJ databases">
        <title>Lake Tanganyika Metagenome-Assembled Genomes (MAGs).</title>
        <authorList>
            <person name="Tran P."/>
        </authorList>
    </citation>
    <scope>NUCLEOTIDE SEQUENCE</scope>
    <source>
        <strain evidence="2">K_DeepCast_65m_m2_066</strain>
    </source>
</reference>
<dbReference type="PANTHER" id="PTHR30050">
    <property type="entry name" value="CHROMOSOMAL REPLICATION INITIATOR PROTEIN DNAA"/>
    <property type="match status" value="1"/>
</dbReference>
<dbReference type="InterPro" id="IPR002611">
    <property type="entry name" value="IstB_ATP-bd"/>
</dbReference>
<dbReference type="CDD" id="cd00009">
    <property type="entry name" value="AAA"/>
    <property type="match status" value="1"/>
</dbReference>
<dbReference type="Proteomes" id="UP000712673">
    <property type="component" value="Unassembled WGS sequence"/>
</dbReference>
<evidence type="ECO:0000313" key="2">
    <source>
        <dbReference type="EMBL" id="MBM3225469.1"/>
    </source>
</evidence>
<proteinExistence type="predicted"/>
<feature type="domain" description="AAA+ ATPase" evidence="1">
    <location>
        <begin position="1"/>
        <end position="132"/>
    </location>
</feature>
<dbReference type="EMBL" id="VGLS01000586">
    <property type="protein sequence ID" value="MBM3225469.1"/>
    <property type="molecule type" value="Genomic_DNA"/>
</dbReference>
<dbReference type="Gene3D" id="3.40.50.300">
    <property type="entry name" value="P-loop containing nucleotide triphosphate hydrolases"/>
    <property type="match status" value="1"/>
</dbReference>
<dbReference type="GO" id="GO:0006260">
    <property type="term" value="P:DNA replication"/>
    <property type="evidence" value="ECO:0007669"/>
    <property type="project" value="TreeGrafter"/>
</dbReference>
<dbReference type="SUPFAM" id="SSF52540">
    <property type="entry name" value="P-loop containing nucleoside triphosphate hydrolases"/>
    <property type="match status" value="1"/>
</dbReference>
<evidence type="ECO:0000313" key="3">
    <source>
        <dbReference type="Proteomes" id="UP000712673"/>
    </source>
</evidence>
<dbReference type="AlphaFoldDB" id="A0A937W1Z9"/>
<accession>A0A937W1Z9</accession>
<dbReference type="Pfam" id="PF01695">
    <property type="entry name" value="IstB_IS21"/>
    <property type="match status" value="1"/>
</dbReference>
<protein>
    <submittedName>
        <fullName evidence="2">AAA family ATPase</fullName>
    </submittedName>
</protein>
<name>A0A937W1Z9_UNCTE</name>
<gene>
    <name evidence="2" type="ORF">FJZ47_16940</name>
</gene>
<dbReference type="GO" id="GO:0005524">
    <property type="term" value="F:ATP binding"/>
    <property type="evidence" value="ECO:0007669"/>
    <property type="project" value="InterPro"/>
</dbReference>
<dbReference type="InterPro" id="IPR003593">
    <property type="entry name" value="AAA+_ATPase"/>
</dbReference>
<evidence type="ECO:0000259" key="1">
    <source>
        <dbReference type="SMART" id="SM00382"/>
    </source>
</evidence>
<comment type="caution">
    <text evidence="2">The sequence shown here is derived from an EMBL/GenBank/DDBJ whole genome shotgun (WGS) entry which is preliminary data.</text>
</comment>
<dbReference type="PANTHER" id="PTHR30050:SF4">
    <property type="entry name" value="ATP-BINDING PROTEIN RV3427C IN INSERTION SEQUENCE-RELATED"/>
    <property type="match status" value="1"/>
</dbReference>
<organism evidence="2 3">
    <name type="scientific">Tectimicrobiota bacterium</name>
    <dbReference type="NCBI Taxonomy" id="2528274"/>
    <lineage>
        <taxon>Bacteria</taxon>
        <taxon>Pseudomonadati</taxon>
        <taxon>Nitrospinota/Tectimicrobiota group</taxon>
        <taxon>Candidatus Tectimicrobiota</taxon>
    </lineage>
</organism>